<comment type="cofactor">
    <cofactor evidence="1 9">
        <name>pyridoxal 5'-phosphate</name>
        <dbReference type="ChEBI" id="CHEBI:597326"/>
    </cofactor>
</comment>
<comment type="pathway">
    <text evidence="6">Amine and polyamine biosynthesis; putrescine biosynthesis via L-ornithine pathway; putrescine from L-ornithine: step 1/1.</text>
</comment>
<dbReference type="EMBL" id="SHKL01000001">
    <property type="protein sequence ID" value="RZT86329.1"/>
    <property type="molecule type" value="Genomic_DNA"/>
</dbReference>
<evidence type="ECO:0000256" key="6">
    <source>
        <dbReference type="ARBA" id="ARBA00034115"/>
    </source>
</evidence>
<dbReference type="EC" id="4.1.1.17" evidence="7"/>
<dbReference type="PANTHER" id="PTHR11482:SF6">
    <property type="entry name" value="ORNITHINE DECARBOXYLASE 1-RELATED"/>
    <property type="match status" value="1"/>
</dbReference>
<evidence type="ECO:0000256" key="8">
    <source>
        <dbReference type="ARBA" id="ARBA00049127"/>
    </source>
</evidence>
<evidence type="ECO:0000256" key="7">
    <source>
        <dbReference type="ARBA" id="ARBA00034138"/>
    </source>
</evidence>
<dbReference type="PRINTS" id="PR01182">
    <property type="entry name" value="ORNDCRBXLASE"/>
</dbReference>
<protein>
    <recommendedName>
        <fullName evidence="7">ornithine decarboxylase</fullName>
        <ecNumber evidence="7">4.1.1.17</ecNumber>
    </recommendedName>
</protein>
<evidence type="ECO:0000313" key="13">
    <source>
        <dbReference type="Proteomes" id="UP000291591"/>
    </source>
</evidence>
<dbReference type="InterPro" id="IPR022644">
    <property type="entry name" value="De-COase2_N"/>
</dbReference>
<organism evidence="12 13">
    <name type="scientific">Pseudonocardia sediminis</name>
    <dbReference type="NCBI Taxonomy" id="1397368"/>
    <lineage>
        <taxon>Bacteria</taxon>
        <taxon>Bacillati</taxon>
        <taxon>Actinomycetota</taxon>
        <taxon>Actinomycetes</taxon>
        <taxon>Pseudonocardiales</taxon>
        <taxon>Pseudonocardiaceae</taxon>
        <taxon>Pseudonocardia</taxon>
    </lineage>
</organism>
<sequence length="423" mass="43536">MERGTGARERISDVRTEPSSVPPPAPSPALERLLGSDRPTPYLALDPQVVADRHDRLAAAFAPARMLYAVKACPEPSVLAALVARGSGFDVASHEEIRLCVAAGADPDLIQHGNPVRGPGAAAAAYALGVRRFVTDSVEDVEQLAVEAPGSRVLVRLMVADAGSATPFFGKFGALPDEAVRLLAAVADAGLTAAGVTFHAGSQQTLPGTYADAVALALGVAGRAGLRRPELDLGGGWPVPYRSGVAGPEEFAAAVDGAVSAAVAAGDVEGADLLLEPGRALVAEAGVLRSRVLRVSRRPGVDHRRWVYLDVGRYQGLAETEGEAIGYPLRVPGRTGAPGPVVIAGPTCDGDDVIYRRTPCALPLDLRAGDLVDLLHTGAYTSSYASVGFNGFGPLTVVVADTAPEVPATPAGVLHPTPCSLKE</sequence>
<reference evidence="12 13" key="1">
    <citation type="submission" date="2019-02" db="EMBL/GenBank/DDBJ databases">
        <title>Sequencing the genomes of 1000 actinobacteria strains.</title>
        <authorList>
            <person name="Klenk H.-P."/>
        </authorList>
    </citation>
    <scope>NUCLEOTIDE SEQUENCE [LARGE SCALE GENOMIC DNA]</scope>
    <source>
        <strain evidence="12 13">DSM 45779</strain>
    </source>
</reference>
<dbReference type="Proteomes" id="UP000291591">
    <property type="component" value="Unassembled WGS sequence"/>
</dbReference>
<dbReference type="PRINTS" id="PR01179">
    <property type="entry name" value="ODADCRBXLASE"/>
</dbReference>
<proteinExistence type="inferred from homology"/>
<name>A0A4Q7V197_PSEST</name>
<dbReference type="InterPro" id="IPR000183">
    <property type="entry name" value="Orn/DAP/Arg_de-COase"/>
</dbReference>
<dbReference type="GO" id="GO:0004586">
    <property type="term" value="F:ornithine decarboxylase activity"/>
    <property type="evidence" value="ECO:0007669"/>
    <property type="project" value="UniProtKB-EC"/>
</dbReference>
<dbReference type="SUPFAM" id="SSF51419">
    <property type="entry name" value="PLP-binding barrel"/>
    <property type="match status" value="1"/>
</dbReference>
<comment type="similarity">
    <text evidence="2">Belongs to the Orn/Lys/Arg decarboxylase class-II family.</text>
</comment>
<feature type="domain" description="Orn/DAP/Arg decarboxylase 2 N-terminal" evidence="11">
    <location>
        <begin position="50"/>
        <end position="283"/>
    </location>
</feature>
<keyword evidence="4 9" id="KW-0663">Pyridoxal phosphate</keyword>
<dbReference type="InterPro" id="IPR002433">
    <property type="entry name" value="Orn_de-COase"/>
</dbReference>
<dbReference type="PANTHER" id="PTHR11482">
    <property type="entry name" value="ARGININE/DIAMINOPIMELATE/ORNITHINE DECARBOXYLASE"/>
    <property type="match status" value="1"/>
</dbReference>
<evidence type="ECO:0000256" key="5">
    <source>
        <dbReference type="ARBA" id="ARBA00023239"/>
    </source>
</evidence>
<dbReference type="PROSITE" id="PS00878">
    <property type="entry name" value="ODR_DC_2_1"/>
    <property type="match status" value="1"/>
</dbReference>
<feature type="region of interest" description="Disordered" evidence="10">
    <location>
        <begin position="1"/>
        <end position="33"/>
    </location>
</feature>
<evidence type="ECO:0000259" key="11">
    <source>
        <dbReference type="Pfam" id="PF02784"/>
    </source>
</evidence>
<dbReference type="Pfam" id="PF02784">
    <property type="entry name" value="Orn_Arg_deC_N"/>
    <property type="match status" value="1"/>
</dbReference>
<evidence type="ECO:0000256" key="10">
    <source>
        <dbReference type="SAM" id="MobiDB-lite"/>
    </source>
</evidence>
<feature type="modified residue" description="N6-(pyridoxal phosphate)lysine" evidence="9">
    <location>
        <position position="71"/>
    </location>
</feature>
<dbReference type="Gene3D" id="3.20.20.10">
    <property type="entry name" value="Alanine racemase"/>
    <property type="match status" value="1"/>
</dbReference>
<evidence type="ECO:0000256" key="4">
    <source>
        <dbReference type="ARBA" id="ARBA00022898"/>
    </source>
</evidence>
<keyword evidence="3" id="KW-0210">Decarboxylase</keyword>
<dbReference type="GO" id="GO:0005737">
    <property type="term" value="C:cytoplasm"/>
    <property type="evidence" value="ECO:0007669"/>
    <property type="project" value="TreeGrafter"/>
</dbReference>
<dbReference type="AlphaFoldDB" id="A0A4Q7V197"/>
<gene>
    <name evidence="12" type="ORF">EV383_3222</name>
</gene>
<dbReference type="Gene3D" id="2.40.37.10">
    <property type="entry name" value="Lyase, Ornithine Decarboxylase, Chain A, domain 1"/>
    <property type="match status" value="1"/>
</dbReference>
<evidence type="ECO:0000313" key="12">
    <source>
        <dbReference type="EMBL" id="RZT86329.1"/>
    </source>
</evidence>
<comment type="catalytic activity">
    <reaction evidence="8">
        <text>L-ornithine + H(+) = putrescine + CO2</text>
        <dbReference type="Rhea" id="RHEA:22964"/>
        <dbReference type="ChEBI" id="CHEBI:15378"/>
        <dbReference type="ChEBI" id="CHEBI:16526"/>
        <dbReference type="ChEBI" id="CHEBI:46911"/>
        <dbReference type="ChEBI" id="CHEBI:326268"/>
        <dbReference type="EC" id="4.1.1.17"/>
    </reaction>
</comment>
<dbReference type="OrthoDB" id="9802241at2"/>
<dbReference type="GO" id="GO:0033387">
    <property type="term" value="P:putrescine biosynthetic process from arginine, via ornithine"/>
    <property type="evidence" value="ECO:0007669"/>
    <property type="project" value="TreeGrafter"/>
</dbReference>
<dbReference type="InterPro" id="IPR009006">
    <property type="entry name" value="Ala_racemase/Decarboxylase_C"/>
</dbReference>
<dbReference type="FunFam" id="3.20.20.10:FF:000008">
    <property type="entry name" value="Ornithine decarboxylase"/>
    <property type="match status" value="1"/>
</dbReference>
<evidence type="ECO:0000256" key="2">
    <source>
        <dbReference type="ARBA" id="ARBA00008872"/>
    </source>
</evidence>
<feature type="active site" description="Proton donor" evidence="9">
    <location>
        <position position="348"/>
    </location>
</feature>
<dbReference type="InterPro" id="IPR022653">
    <property type="entry name" value="De-COase2_pyr-phos_BS"/>
</dbReference>
<keyword evidence="5" id="KW-0456">Lyase</keyword>
<accession>A0A4Q7V197</accession>
<evidence type="ECO:0000256" key="1">
    <source>
        <dbReference type="ARBA" id="ARBA00001933"/>
    </source>
</evidence>
<evidence type="ECO:0000256" key="9">
    <source>
        <dbReference type="PIRSR" id="PIRSR600183-50"/>
    </source>
</evidence>
<evidence type="ECO:0000256" key="3">
    <source>
        <dbReference type="ARBA" id="ARBA00022793"/>
    </source>
</evidence>
<dbReference type="InterPro" id="IPR029066">
    <property type="entry name" value="PLP-binding_barrel"/>
</dbReference>
<keyword evidence="13" id="KW-1185">Reference proteome</keyword>
<comment type="caution">
    <text evidence="12">The sequence shown here is derived from an EMBL/GenBank/DDBJ whole genome shotgun (WGS) entry which is preliminary data.</text>
</comment>
<dbReference type="SUPFAM" id="SSF50621">
    <property type="entry name" value="Alanine racemase C-terminal domain-like"/>
    <property type="match status" value="1"/>
</dbReference>
<feature type="compositionally biased region" description="Basic and acidic residues" evidence="10">
    <location>
        <begin position="1"/>
        <end position="16"/>
    </location>
</feature>